<dbReference type="PANTHER" id="PTHR46411">
    <property type="entry name" value="FAMILY ATPASE, PUTATIVE-RELATED"/>
    <property type="match status" value="1"/>
</dbReference>
<proteinExistence type="predicted"/>
<dbReference type="GO" id="GO:0016887">
    <property type="term" value="F:ATP hydrolysis activity"/>
    <property type="evidence" value="ECO:0007669"/>
    <property type="project" value="InterPro"/>
</dbReference>
<dbReference type="Gene3D" id="1.25.40.10">
    <property type="entry name" value="Tetratricopeptide repeat domain"/>
    <property type="match status" value="2"/>
</dbReference>
<dbReference type="SMART" id="SM00382">
    <property type="entry name" value="AAA"/>
    <property type="match status" value="1"/>
</dbReference>
<reference evidence="3 4" key="1">
    <citation type="submission" date="2020-03" db="EMBL/GenBank/DDBJ databases">
        <title>Draft Genome Sequence of Cudoniella acicularis.</title>
        <authorList>
            <person name="Buettner E."/>
            <person name="Kellner H."/>
        </authorList>
    </citation>
    <scope>NUCLEOTIDE SEQUENCE [LARGE SCALE GENOMIC DNA]</scope>
    <source>
        <strain evidence="3 4">DSM 108380</strain>
    </source>
</reference>
<evidence type="ECO:0000259" key="2">
    <source>
        <dbReference type="SMART" id="SM00382"/>
    </source>
</evidence>
<evidence type="ECO:0000313" key="4">
    <source>
        <dbReference type="Proteomes" id="UP000566819"/>
    </source>
</evidence>
<dbReference type="Gene3D" id="3.40.50.300">
    <property type="entry name" value="P-loop containing nucleotide triphosphate hydrolases"/>
    <property type="match status" value="1"/>
</dbReference>
<dbReference type="Pfam" id="PF14420">
    <property type="entry name" value="Clr5"/>
    <property type="match status" value="1"/>
</dbReference>
<organism evidence="3 4">
    <name type="scientific">Cudoniella acicularis</name>
    <dbReference type="NCBI Taxonomy" id="354080"/>
    <lineage>
        <taxon>Eukaryota</taxon>
        <taxon>Fungi</taxon>
        <taxon>Dikarya</taxon>
        <taxon>Ascomycota</taxon>
        <taxon>Pezizomycotina</taxon>
        <taxon>Leotiomycetes</taxon>
        <taxon>Helotiales</taxon>
        <taxon>Tricladiaceae</taxon>
        <taxon>Cudoniella</taxon>
    </lineage>
</organism>
<evidence type="ECO:0000313" key="3">
    <source>
        <dbReference type="EMBL" id="KAF4633931.1"/>
    </source>
</evidence>
<dbReference type="EMBL" id="JAAMPI010000221">
    <property type="protein sequence ID" value="KAF4633931.1"/>
    <property type="molecule type" value="Genomic_DNA"/>
</dbReference>
<feature type="compositionally biased region" description="Low complexity" evidence="1">
    <location>
        <begin position="113"/>
        <end position="124"/>
    </location>
</feature>
<sequence>MDGQHDWNFWAPSTVHGSFRPDTPMMQFYMASADPMLSVNYAGRITPDMLNTVRRSRTRSIGNVNSPSQLAWSMPWMGSPGYVASSPYNPFRPLSAGPSMLPPKSPLLFNGFRPPSAAPNSRSPLGFRHDLSPQLPGRSFVDEPQAQPTRAPKFKSSEWESHKAKIKEIFMDEDKSLDETMKSMEEQFSFNPTHVLHPASGLIFANILPSKKQYNNKLRQWKFIKKIPGSTANWMANKARSRKRAGKDTEFTVGDQPWSLDRIEKSASRAKLDPNETYQTAIPSRNFHDAEGEYLQTLGGYEVLLGPTHKDTNTVAYELADLYAQINRMDEADKILEWMSEKHMETWDIRHKNIRAHMVQVADFYDLSSIYSSVRPSNVSGGQFSRQHQDVDSMRDEYRLPPIGKRAFALNNDDGDAVHMDYQVRLAIMRAKAEDDEAENLLLRLLERCERYPEKLAVQILEARTSLVELYNTLELQDKFRGSLLDIPKSLGIIFESETERTELLLLRAIELIQWMVKNGPHEQADALLRQVESEAMKIFEEESFITISVLIHIGTILQDQDRWKDARPRFEQALASSMSANVPLESPLIKNLEDALYNKKYTKGVATPENIRRQAILSKDFTGTRNVITIGESPEAEAMALPSFSNIFSDQGQLNNDDDDDAVVLGLTCEMRTYETRYDSRGNKITLQVGTRNIDIDEHRDHETAFVLTRKYDQYRELEQTTLAIRSPYAKKALQKVVGRYHGIDFHAAVVVLTGSPRCLFHYRKELQLYLDALIDEEAIRHLELLLSHMRRTFTLELETWQNLMESTIVPPTLPFLSLWMAFRPGDNIYLRTEATDRALRLKSMNRCECLNPWCWRSRWSLELEELSFDGEKFGYEESDFFIRPYDGDVKLATLKLFPLKYHPDKDRISRALVARGEKYAHLHGTHHRYYGGAASSASGWVRGEPNVKSRVMIDTKAYYAMNGSHMEHDSELDPEKQDEGENAHARLTAEDFIICNFLIQGFCFTTKRWYWLKVALVEDIDFNTEAFKSLLLPQHQKKMIHSLVKVHTSRGMGFDDLIKGKGKGMVFLLHGVPGTGKTLTAGKLECGHLEPKSRFNADPEGVADYTKRPLYTVSCGELGIDSSSVERNLKTALDLATTWNAIILIDEADIFLEARGPNDLKRNGLVSIFLRLLEYYQGILILTTNRVNVFDPAIKSRIHLAIKYQALPLESRRDLWQVFINRACSHQTVGWLDSECLDRLANEELNGRQIKNAVRTAQALALSDNCELDIKYIDQSLTAMRMFEVDFAEEAPDSQALSGTEHSGAEPGGSDRSSKRRRIS</sequence>
<protein>
    <recommendedName>
        <fullName evidence="2">AAA+ ATPase domain-containing protein</fullName>
    </recommendedName>
</protein>
<dbReference type="InterPro" id="IPR025676">
    <property type="entry name" value="Clr5_dom"/>
</dbReference>
<dbReference type="OrthoDB" id="10042665at2759"/>
<feature type="region of interest" description="Disordered" evidence="1">
    <location>
        <begin position="112"/>
        <end position="158"/>
    </location>
</feature>
<dbReference type="Pfam" id="PF22942">
    <property type="entry name" value="DUF7025"/>
    <property type="match status" value="1"/>
</dbReference>
<name>A0A8H4RR83_9HELO</name>
<comment type="caution">
    <text evidence="3">The sequence shown here is derived from an EMBL/GenBank/DDBJ whole genome shotgun (WGS) entry which is preliminary data.</text>
</comment>
<dbReference type="Pfam" id="PF00004">
    <property type="entry name" value="AAA"/>
    <property type="match status" value="1"/>
</dbReference>
<accession>A0A8H4RR83</accession>
<dbReference type="SUPFAM" id="SSF52540">
    <property type="entry name" value="P-loop containing nucleoside triphosphate hydrolases"/>
    <property type="match status" value="1"/>
</dbReference>
<dbReference type="Proteomes" id="UP000566819">
    <property type="component" value="Unassembled WGS sequence"/>
</dbReference>
<dbReference type="InterPro" id="IPR003959">
    <property type="entry name" value="ATPase_AAA_core"/>
</dbReference>
<evidence type="ECO:0000256" key="1">
    <source>
        <dbReference type="SAM" id="MobiDB-lite"/>
    </source>
</evidence>
<gene>
    <name evidence="3" type="ORF">G7Y89_g4185</name>
</gene>
<dbReference type="InterPro" id="IPR027417">
    <property type="entry name" value="P-loop_NTPase"/>
</dbReference>
<dbReference type="PANTHER" id="PTHR46411:SF3">
    <property type="entry name" value="AAA+ ATPASE DOMAIN-CONTAINING PROTEIN"/>
    <property type="match status" value="1"/>
</dbReference>
<feature type="region of interest" description="Disordered" evidence="1">
    <location>
        <begin position="1293"/>
        <end position="1322"/>
    </location>
</feature>
<dbReference type="InterPro" id="IPR011990">
    <property type="entry name" value="TPR-like_helical_dom_sf"/>
</dbReference>
<dbReference type="InterPro" id="IPR054289">
    <property type="entry name" value="DUF7025"/>
</dbReference>
<keyword evidence="4" id="KW-1185">Reference proteome</keyword>
<feature type="domain" description="AAA+ ATPase" evidence="2">
    <location>
        <begin position="1065"/>
        <end position="1210"/>
    </location>
</feature>
<dbReference type="GO" id="GO:0005524">
    <property type="term" value="F:ATP binding"/>
    <property type="evidence" value="ECO:0007669"/>
    <property type="project" value="InterPro"/>
</dbReference>
<dbReference type="InterPro" id="IPR003593">
    <property type="entry name" value="AAA+_ATPase"/>
</dbReference>